<feature type="transmembrane region" description="Helical" evidence="9">
    <location>
        <begin position="61"/>
        <end position="78"/>
    </location>
</feature>
<keyword evidence="6 9" id="KW-0472">Membrane</keyword>
<feature type="domain" description="G-protein coupled receptors family 1 profile" evidence="10">
    <location>
        <begin position="75"/>
        <end position="329"/>
    </location>
</feature>
<evidence type="ECO:0000259" key="10">
    <source>
        <dbReference type="PROSITE" id="PS50262"/>
    </source>
</evidence>
<dbReference type="Gene3D" id="1.20.1070.10">
    <property type="entry name" value="Rhodopsin 7-helix transmembrane proteins"/>
    <property type="match status" value="1"/>
</dbReference>
<keyword evidence="5" id="KW-0297">G-protein coupled receptor</keyword>
<evidence type="ECO:0000256" key="7">
    <source>
        <dbReference type="ARBA" id="ARBA00023170"/>
    </source>
</evidence>
<proteinExistence type="predicted"/>
<evidence type="ECO:0000256" key="3">
    <source>
        <dbReference type="ARBA" id="ARBA00022692"/>
    </source>
</evidence>
<dbReference type="CDD" id="cd00637">
    <property type="entry name" value="7tm_classA_rhodopsin-like"/>
    <property type="match status" value="1"/>
</dbReference>
<reference evidence="11" key="1">
    <citation type="submission" date="2021-02" db="EMBL/GenBank/DDBJ databases">
        <authorList>
            <person name="Nowell W R."/>
        </authorList>
    </citation>
    <scope>NUCLEOTIDE SEQUENCE</scope>
</reference>
<feature type="transmembrane region" description="Helical" evidence="9">
    <location>
        <begin position="171"/>
        <end position="189"/>
    </location>
</feature>
<dbReference type="EMBL" id="CAJNOR010001510">
    <property type="protein sequence ID" value="CAF1155411.1"/>
    <property type="molecule type" value="Genomic_DNA"/>
</dbReference>
<dbReference type="SUPFAM" id="SSF81321">
    <property type="entry name" value="Family A G protein-coupled receptor-like"/>
    <property type="match status" value="1"/>
</dbReference>
<keyword evidence="8" id="KW-0807">Transducer</keyword>
<dbReference type="PROSITE" id="PS50262">
    <property type="entry name" value="G_PROTEIN_RECEP_F1_2"/>
    <property type="match status" value="1"/>
</dbReference>
<feature type="transmembrane region" description="Helical" evidence="9">
    <location>
        <begin position="90"/>
        <end position="116"/>
    </location>
</feature>
<dbReference type="GO" id="GO:0004930">
    <property type="term" value="F:G protein-coupled receptor activity"/>
    <property type="evidence" value="ECO:0007669"/>
    <property type="project" value="UniProtKB-KW"/>
</dbReference>
<name>A0A814T258_ADIRI</name>
<dbReference type="InterPro" id="IPR017452">
    <property type="entry name" value="GPCR_Rhodpsn_7TM"/>
</dbReference>
<keyword evidence="4 9" id="KW-1133">Transmembrane helix</keyword>
<keyword evidence="2" id="KW-1003">Cell membrane</keyword>
<evidence type="ECO:0000256" key="4">
    <source>
        <dbReference type="ARBA" id="ARBA00022989"/>
    </source>
</evidence>
<feature type="transmembrane region" description="Helical" evidence="9">
    <location>
        <begin position="311"/>
        <end position="331"/>
    </location>
</feature>
<evidence type="ECO:0000256" key="1">
    <source>
        <dbReference type="ARBA" id="ARBA00004651"/>
    </source>
</evidence>
<evidence type="ECO:0000256" key="9">
    <source>
        <dbReference type="SAM" id="Phobius"/>
    </source>
</evidence>
<dbReference type="GO" id="GO:0005886">
    <property type="term" value="C:plasma membrane"/>
    <property type="evidence" value="ECO:0007669"/>
    <property type="project" value="UniProtKB-SubCell"/>
</dbReference>
<evidence type="ECO:0000256" key="2">
    <source>
        <dbReference type="ARBA" id="ARBA00022475"/>
    </source>
</evidence>
<dbReference type="PANTHER" id="PTHR24228:SF59">
    <property type="entry name" value="NEUROPEPTIDE RECEPTOR 15"/>
    <property type="match status" value="1"/>
</dbReference>
<evidence type="ECO:0000313" key="12">
    <source>
        <dbReference type="Proteomes" id="UP000663828"/>
    </source>
</evidence>
<keyword evidence="12" id="KW-1185">Reference proteome</keyword>
<feature type="transmembrane region" description="Helical" evidence="9">
    <location>
        <begin position="226"/>
        <end position="248"/>
    </location>
</feature>
<dbReference type="Proteomes" id="UP000663828">
    <property type="component" value="Unassembled WGS sequence"/>
</dbReference>
<evidence type="ECO:0000256" key="5">
    <source>
        <dbReference type="ARBA" id="ARBA00023040"/>
    </source>
</evidence>
<organism evidence="11 12">
    <name type="scientific">Adineta ricciae</name>
    <name type="common">Rotifer</name>
    <dbReference type="NCBI Taxonomy" id="249248"/>
    <lineage>
        <taxon>Eukaryota</taxon>
        <taxon>Metazoa</taxon>
        <taxon>Spiralia</taxon>
        <taxon>Gnathifera</taxon>
        <taxon>Rotifera</taxon>
        <taxon>Eurotatoria</taxon>
        <taxon>Bdelloidea</taxon>
        <taxon>Adinetida</taxon>
        <taxon>Adinetidae</taxon>
        <taxon>Adineta</taxon>
    </lineage>
</organism>
<evidence type="ECO:0000313" key="11">
    <source>
        <dbReference type="EMBL" id="CAF1155411.1"/>
    </source>
</evidence>
<sequence>MCSNTSSSFECLNGGRCNLNGSCVCTDTCFVGDICEINYNAARLPLAGAIVQDYPSTRDDYIAIFVLLSLVGLINNIFSLTTFVRERIRLTVWGIYLIVFSLLSIALMLTILSYIMVIVRYDNDTYRLLACHGIPFVSLIMIDGSIFCTAAIAVERVFIECWNFSINGSRWRALWISIGIIIYACVSNLDDIFIREITLDPAGNPVCTYNFDGHPFWRPFDIVFSYAHVIIPCVIHLTCSICVLTTIARRKIFIRSTEDKLYRVWFRQLFIHKDFLIPPVCLILCVLPHGILGHLLQTCIPYSDKAKLRLHIAFVLLLYVPQTLAFLLYVYPNDIYWKEFQQTFIYRSMCWYCIRRKRKSKEDGELRSLVHTSTSSRSTLSVEQNSSLQN</sequence>
<feature type="transmembrane region" description="Helical" evidence="9">
    <location>
        <begin position="269"/>
        <end position="291"/>
    </location>
</feature>
<keyword evidence="3 9" id="KW-0812">Transmembrane</keyword>
<evidence type="ECO:0000256" key="6">
    <source>
        <dbReference type="ARBA" id="ARBA00023136"/>
    </source>
</evidence>
<dbReference type="AlphaFoldDB" id="A0A814T258"/>
<protein>
    <recommendedName>
        <fullName evidence="10">G-protein coupled receptors family 1 profile domain-containing protein</fullName>
    </recommendedName>
</protein>
<comment type="subcellular location">
    <subcellularLocation>
        <location evidence="1">Cell membrane</location>
        <topology evidence="1">Multi-pass membrane protein</topology>
    </subcellularLocation>
</comment>
<evidence type="ECO:0000256" key="8">
    <source>
        <dbReference type="ARBA" id="ARBA00023224"/>
    </source>
</evidence>
<gene>
    <name evidence="11" type="ORF">XAT740_LOCUS21181</name>
</gene>
<comment type="caution">
    <text evidence="11">The sequence shown here is derived from an EMBL/GenBank/DDBJ whole genome shotgun (WGS) entry which is preliminary data.</text>
</comment>
<accession>A0A814T258</accession>
<keyword evidence="7" id="KW-0675">Receptor</keyword>
<dbReference type="PANTHER" id="PTHR24228">
    <property type="entry name" value="B2 BRADYKININ RECEPTOR/ANGIOTENSIN II RECEPTOR"/>
    <property type="match status" value="1"/>
</dbReference>
<feature type="transmembrane region" description="Helical" evidence="9">
    <location>
        <begin position="136"/>
        <end position="159"/>
    </location>
</feature>